<organism evidence="1 2">
    <name type="scientific">Azospirillum humicireducens</name>
    <dbReference type="NCBI Taxonomy" id="1226968"/>
    <lineage>
        <taxon>Bacteria</taxon>
        <taxon>Pseudomonadati</taxon>
        <taxon>Pseudomonadota</taxon>
        <taxon>Alphaproteobacteria</taxon>
        <taxon>Rhodospirillales</taxon>
        <taxon>Azospirillaceae</taxon>
        <taxon>Azospirillum</taxon>
    </lineage>
</organism>
<dbReference type="OrthoDB" id="7306438at2"/>
<sequence length="84" mass="9217">MPKFDLYVVRPPEGSATVTAIPEDKQQSSQAALRNLSRAGCVVKPLGDIDLSFVKKSEAQIKLELVVRQMFAASAYKPPVSIVW</sequence>
<evidence type="ECO:0000313" key="2">
    <source>
        <dbReference type="Proteomes" id="UP000077405"/>
    </source>
</evidence>
<dbReference type="Proteomes" id="UP000077405">
    <property type="component" value="Chromosome"/>
</dbReference>
<dbReference type="KEGG" id="ahu:A6A40_01065"/>
<name>A0A160JD64_9PROT</name>
<accession>A0A160JD64</accession>
<dbReference type="RefSeq" id="WP_063633749.1">
    <property type="nucleotide sequence ID" value="NZ_CP015285.1"/>
</dbReference>
<dbReference type="AlphaFoldDB" id="A0A160JD64"/>
<proteinExistence type="predicted"/>
<evidence type="ECO:0000313" key="1">
    <source>
        <dbReference type="EMBL" id="ANC90610.1"/>
    </source>
</evidence>
<reference evidence="1 2" key="1">
    <citation type="journal article" date="2013" name="Int. J. Syst. Evol. Microbiol.">
        <title>Azospirillum humicireducens sp. nov., a nitrogen-fixing bacterium isolated from a microbial fuel cell.</title>
        <authorList>
            <person name="Zhou S."/>
            <person name="Han L."/>
            <person name="Wang Y."/>
            <person name="Yang G."/>
            <person name="Zhuang L."/>
            <person name="Hu P."/>
        </authorList>
    </citation>
    <scope>NUCLEOTIDE SEQUENCE [LARGE SCALE GENOMIC DNA]</scope>
    <source>
        <strain evidence="1 2">SgZ-5</strain>
    </source>
</reference>
<keyword evidence="2" id="KW-1185">Reference proteome</keyword>
<protein>
    <submittedName>
        <fullName evidence="1">Uncharacterized protein</fullName>
    </submittedName>
</protein>
<dbReference type="STRING" id="1226968.A6A40_01065"/>
<dbReference type="EMBL" id="CP015285">
    <property type="protein sequence ID" value="ANC90610.1"/>
    <property type="molecule type" value="Genomic_DNA"/>
</dbReference>
<gene>
    <name evidence="1" type="ORF">A6A40_01065</name>
</gene>